<accession>A0A3N4IQU2</accession>
<evidence type="ECO:0000313" key="3">
    <source>
        <dbReference type="Proteomes" id="UP000275078"/>
    </source>
</evidence>
<protein>
    <submittedName>
        <fullName evidence="2">Uncharacterized protein</fullName>
    </submittedName>
</protein>
<sequence length="180" mass="20097">MDLFKKNPKPLKRNTTSTPPPSQYQSSSLQHFPSAPPRFTNPFRSKTGRNQDRSLSSSSVIPTPPIETDNPIPSFPIESVPDEYIDSSQERVPDQQEQEYGPDEGDYTAVQETTSVMAKEELAIKPTLCFSNSWTCEPFGQVDRCDNLGCGLPQIGHSKCGLCGKDFCLRCWEKKVDAVH</sequence>
<reference evidence="2 3" key="1">
    <citation type="journal article" date="2018" name="Nat. Ecol. Evol.">
        <title>Pezizomycetes genomes reveal the molecular basis of ectomycorrhizal truffle lifestyle.</title>
        <authorList>
            <person name="Murat C."/>
            <person name="Payen T."/>
            <person name="Noel B."/>
            <person name="Kuo A."/>
            <person name="Morin E."/>
            <person name="Chen J."/>
            <person name="Kohler A."/>
            <person name="Krizsan K."/>
            <person name="Balestrini R."/>
            <person name="Da Silva C."/>
            <person name="Montanini B."/>
            <person name="Hainaut M."/>
            <person name="Levati E."/>
            <person name="Barry K.W."/>
            <person name="Belfiori B."/>
            <person name="Cichocki N."/>
            <person name="Clum A."/>
            <person name="Dockter R.B."/>
            <person name="Fauchery L."/>
            <person name="Guy J."/>
            <person name="Iotti M."/>
            <person name="Le Tacon F."/>
            <person name="Lindquist E.A."/>
            <person name="Lipzen A."/>
            <person name="Malagnac F."/>
            <person name="Mello A."/>
            <person name="Molinier V."/>
            <person name="Miyauchi S."/>
            <person name="Poulain J."/>
            <person name="Riccioni C."/>
            <person name="Rubini A."/>
            <person name="Sitrit Y."/>
            <person name="Splivallo R."/>
            <person name="Traeger S."/>
            <person name="Wang M."/>
            <person name="Zifcakova L."/>
            <person name="Wipf D."/>
            <person name="Zambonelli A."/>
            <person name="Paolocci F."/>
            <person name="Nowrousian M."/>
            <person name="Ottonello S."/>
            <person name="Baldrian P."/>
            <person name="Spatafora J.W."/>
            <person name="Henrissat B."/>
            <person name="Nagy L.G."/>
            <person name="Aury J.M."/>
            <person name="Wincker P."/>
            <person name="Grigoriev I.V."/>
            <person name="Bonfante P."/>
            <person name="Martin F.M."/>
        </authorList>
    </citation>
    <scope>NUCLEOTIDE SEQUENCE [LARGE SCALE GENOMIC DNA]</scope>
    <source>
        <strain evidence="2 3">RN42</strain>
    </source>
</reference>
<proteinExistence type="predicted"/>
<gene>
    <name evidence="2" type="ORF">BJ508DRAFT_320780</name>
</gene>
<evidence type="ECO:0000313" key="2">
    <source>
        <dbReference type="EMBL" id="RPA87787.1"/>
    </source>
</evidence>
<dbReference type="Proteomes" id="UP000275078">
    <property type="component" value="Unassembled WGS sequence"/>
</dbReference>
<feature type="compositionally biased region" description="Acidic residues" evidence="1">
    <location>
        <begin position="96"/>
        <end position="105"/>
    </location>
</feature>
<dbReference type="AlphaFoldDB" id="A0A3N4IQU2"/>
<feature type="region of interest" description="Disordered" evidence="1">
    <location>
        <begin position="1"/>
        <end position="105"/>
    </location>
</feature>
<name>A0A3N4IQU2_ASCIM</name>
<organism evidence="2 3">
    <name type="scientific">Ascobolus immersus RN42</name>
    <dbReference type="NCBI Taxonomy" id="1160509"/>
    <lineage>
        <taxon>Eukaryota</taxon>
        <taxon>Fungi</taxon>
        <taxon>Dikarya</taxon>
        <taxon>Ascomycota</taxon>
        <taxon>Pezizomycotina</taxon>
        <taxon>Pezizomycetes</taxon>
        <taxon>Pezizales</taxon>
        <taxon>Ascobolaceae</taxon>
        <taxon>Ascobolus</taxon>
    </lineage>
</organism>
<dbReference type="EMBL" id="ML119646">
    <property type="protein sequence ID" value="RPA87787.1"/>
    <property type="molecule type" value="Genomic_DNA"/>
</dbReference>
<evidence type="ECO:0000256" key="1">
    <source>
        <dbReference type="SAM" id="MobiDB-lite"/>
    </source>
</evidence>
<feature type="compositionally biased region" description="Basic residues" evidence="1">
    <location>
        <begin position="1"/>
        <end position="12"/>
    </location>
</feature>
<keyword evidence="3" id="KW-1185">Reference proteome</keyword>